<sequence>MKAKHALILLITGFVLDYIGALLKIMHYPGGKELLIFGMLFKVIGLILFLYKLLKHPAFKDFMNS</sequence>
<dbReference type="Proteomes" id="UP000007463">
    <property type="component" value="Chromosome"/>
</dbReference>
<accession>F2IA38</accession>
<dbReference type="KEGG" id="fte:Fluta_3242"/>
<dbReference type="AlphaFoldDB" id="F2IA38"/>
<dbReference type="EMBL" id="CP002542">
    <property type="protein sequence ID" value="AEA45215.1"/>
    <property type="molecule type" value="Genomic_DNA"/>
</dbReference>
<feature type="domain" description="Gliding motility protein GldL-like N-terminal" evidence="2">
    <location>
        <begin position="19"/>
        <end position="43"/>
    </location>
</feature>
<dbReference type="InterPro" id="IPR055087">
    <property type="entry name" value="GldL-like_N"/>
</dbReference>
<dbReference type="HOGENOM" id="CLU_206434_0_0_10"/>
<organism evidence="3 4">
    <name type="scientific">Fluviicola taffensis (strain DSM 16823 / NCIMB 13979 / RW262)</name>
    <dbReference type="NCBI Taxonomy" id="755732"/>
    <lineage>
        <taxon>Bacteria</taxon>
        <taxon>Pseudomonadati</taxon>
        <taxon>Bacteroidota</taxon>
        <taxon>Flavobacteriia</taxon>
        <taxon>Flavobacteriales</taxon>
        <taxon>Crocinitomicaceae</taxon>
        <taxon>Fluviicola</taxon>
    </lineage>
</organism>
<feature type="transmembrane region" description="Helical" evidence="1">
    <location>
        <begin position="34"/>
        <end position="54"/>
    </location>
</feature>
<evidence type="ECO:0000259" key="2">
    <source>
        <dbReference type="Pfam" id="PF22827"/>
    </source>
</evidence>
<evidence type="ECO:0000313" key="3">
    <source>
        <dbReference type="EMBL" id="AEA45215.1"/>
    </source>
</evidence>
<keyword evidence="1" id="KW-0472">Membrane</keyword>
<dbReference type="Pfam" id="PF22827">
    <property type="entry name" value="GldL_N"/>
    <property type="match status" value="1"/>
</dbReference>
<gene>
    <name evidence="3" type="ordered locus">Fluta_3242</name>
</gene>
<name>F2IA38_FLUTR</name>
<protein>
    <recommendedName>
        <fullName evidence="2">Gliding motility protein GldL-like N-terminal domain-containing protein</fullName>
    </recommendedName>
</protein>
<evidence type="ECO:0000313" key="4">
    <source>
        <dbReference type="Proteomes" id="UP000007463"/>
    </source>
</evidence>
<dbReference type="OrthoDB" id="799967at2"/>
<reference evidence="4" key="2">
    <citation type="submission" date="2011-02" db="EMBL/GenBank/DDBJ databases">
        <title>The complete genome of Fluviicola taffensis DSM 16823.</title>
        <authorList>
            <consortium name="US DOE Joint Genome Institute (JGI-PGF)"/>
            <person name="Lucas S."/>
            <person name="Copeland A."/>
            <person name="Lapidus A."/>
            <person name="Bruce D."/>
            <person name="Goodwin L."/>
            <person name="Pitluck S."/>
            <person name="Kyrpides N."/>
            <person name="Mavromatis K."/>
            <person name="Ivanova N."/>
            <person name="Mikhailova N."/>
            <person name="Pagani I."/>
            <person name="Chertkov O."/>
            <person name="Detter J.C."/>
            <person name="Han C."/>
            <person name="Tapia R."/>
            <person name="Land M."/>
            <person name="Hauser L."/>
            <person name="Markowitz V."/>
            <person name="Cheng J.-F."/>
            <person name="Hugenholtz P."/>
            <person name="Woyke T."/>
            <person name="Wu D."/>
            <person name="Tindall B."/>
            <person name="Pomrenke H.G."/>
            <person name="Brambilla E."/>
            <person name="Klenk H.-P."/>
            <person name="Eisen J.A."/>
        </authorList>
    </citation>
    <scope>NUCLEOTIDE SEQUENCE [LARGE SCALE GENOMIC DNA]</scope>
    <source>
        <strain evidence="4">DSM 16823 / RW262 / RW262</strain>
    </source>
</reference>
<keyword evidence="1" id="KW-0812">Transmembrane</keyword>
<dbReference type="STRING" id="755732.Fluta_3242"/>
<dbReference type="RefSeq" id="WP_013687982.1">
    <property type="nucleotide sequence ID" value="NC_015321.1"/>
</dbReference>
<proteinExistence type="predicted"/>
<keyword evidence="4" id="KW-1185">Reference proteome</keyword>
<keyword evidence="1" id="KW-1133">Transmembrane helix</keyword>
<reference evidence="3 4" key="1">
    <citation type="journal article" date="2011" name="Stand. Genomic Sci.">
        <title>Complete genome sequence of the gliding freshwater bacterium Fluviicola taffensis type strain (RW262).</title>
        <authorList>
            <person name="Woyke T."/>
            <person name="Chertkov O."/>
            <person name="Lapidus A."/>
            <person name="Nolan M."/>
            <person name="Lucas S."/>
            <person name="Del Rio T.G."/>
            <person name="Tice H."/>
            <person name="Cheng J.F."/>
            <person name="Tapia R."/>
            <person name="Han C."/>
            <person name="Goodwin L."/>
            <person name="Pitluck S."/>
            <person name="Liolios K."/>
            <person name="Pagani I."/>
            <person name="Ivanova N."/>
            <person name="Huntemann M."/>
            <person name="Mavromatis K."/>
            <person name="Mikhailova N."/>
            <person name="Pati A."/>
            <person name="Chen A."/>
            <person name="Palaniappan K."/>
            <person name="Land M."/>
            <person name="Hauser L."/>
            <person name="Brambilla E.M."/>
            <person name="Rohde M."/>
            <person name="Mwirichia R."/>
            <person name="Sikorski J."/>
            <person name="Tindall B.J."/>
            <person name="Goker M."/>
            <person name="Bristow J."/>
            <person name="Eisen J.A."/>
            <person name="Markowitz V."/>
            <person name="Hugenholtz P."/>
            <person name="Klenk H.P."/>
            <person name="Kyrpides N.C."/>
        </authorList>
    </citation>
    <scope>NUCLEOTIDE SEQUENCE [LARGE SCALE GENOMIC DNA]</scope>
    <source>
        <strain evidence="4">DSM 16823 / RW262 / RW262</strain>
    </source>
</reference>
<feature type="transmembrane region" description="Helical" evidence="1">
    <location>
        <begin position="7"/>
        <end position="28"/>
    </location>
</feature>
<evidence type="ECO:0000256" key="1">
    <source>
        <dbReference type="SAM" id="Phobius"/>
    </source>
</evidence>